<proteinExistence type="predicted"/>
<dbReference type="Pfam" id="PF19664">
    <property type="entry name" value="DUF6167"/>
    <property type="match status" value="1"/>
</dbReference>
<feature type="compositionally biased region" description="Basic and acidic residues" evidence="1">
    <location>
        <begin position="56"/>
        <end position="66"/>
    </location>
</feature>
<dbReference type="InterPro" id="IPR046165">
    <property type="entry name" value="DUF6167"/>
</dbReference>
<evidence type="ECO:0000313" key="2">
    <source>
        <dbReference type="EMBL" id="NYG57406.1"/>
    </source>
</evidence>
<dbReference type="Proteomes" id="UP000540656">
    <property type="component" value="Unassembled WGS sequence"/>
</dbReference>
<dbReference type="EMBL" id="JACCAA010000001">
    <property type="protein sequence ID" value="NYG57406.1"/>
    <property type="molecule type" value="Genomic_DNA"/>
</dbReference>
<name>A0A7Y9RXV3_9ACTN</name>
<sequence>MSRALWFAAGAGASVYAMNKARRLRESVTIDGLRDRASGLALGARMLRQEVAQGQVEKESELRERLGLVPSGTRELESGSGQGRHRAEPPPGLPTATNSNPSQHNQEGTH</sequence>
<evidence type="ECO:0000313" key="3">
    <source>
        <dbReference type="Proteomes" id="UP000540656"/>
    </source>
</evidence>
<evidence type="ECO:0008006" key="4">
    <source>
        <dbReference type="Google" id="ProtNLM"/>
    </source>
</evidence>
<accession>A0A7Y9RXV3</accession>
<organism evidence="2 3">
    <name type="scientific">Nocardioides daedukensis</name>
    <dbReference type="NCBI Taxonomy" id="634462"/>
    <lineage>
        <taxon>Bacteria</taxon>
        <taxon>Bacillati</taxon>
        <taxon>Actinomycetota</taxon>
        <taxon>Actinomycetes</taxon>
        <taxon>Propionibacteriales</taxon>
        <taxon>Nocardioidaceae</taxon>
        <taxon>Nocardioides</taxon>
    </lineage>
</organism>
<reference evidence="2 3" key="1">
    <citation type="submission" date="2020-07" db="EMBL/GenBank/DDBJ databases">
        <title>Sequencing the genomes of 1000 actinobacteria strains.</title>
        <authorList>
            <person name="Klenk H.-P."/>
        </authorList>
    </citation>
    <scope>NUCLEOTIDE SEQUENCE [LARGE SCALE GENOMIC DNA]</scope>
    <source>
        <strain evidence="2 3">DSM 23819</strain>
    </source>
</reference>
<comment type="caution">
    <text evidence="2">The sequence shown here is derived from an EMBL/GenBank/DDBJ whole genome shotgun (WGS) entry which is preliminary data.</text>
</comment>
<evidence type="ECO:0000256" key="1">
    <source>
        <dbReference type="SAM" id="MobiDB-lite"/>
    </source>
</evidence>
<keyword evidence="3" id="KW-1185">Reference proteome</keyword>
<gene>
    <name evidence="2" type="ORF">BJ980_000329</name>
</gene>
<dbReference type="AlphaFoldDB" id="A0A7Y9RXV3"/>
<protein>
    <recommendedName>
        <fullName evidence="4">Secreted protein</fullName>
    </recommendedName>
</protein>
<dbReference type="RefSeq" id="WP_179500687.1">
    <property type="nucleotide sequence ID" value="NZ_JACCAA010000001.1"/>
</dbReference>
<feature type="region of interest" description="Disordered" evidence="1">
    <location>
        <begin position="52"/>
        <end position="110"/>
    </location>
</feature>
<feature type="compositionally biased region" description="Polar residues" evidence="1">
    <location>
        <begin position="95"/>
        <end position="110"/>
    </location>
</feature>